<dbReference type="AlphaFoldDB" id="M3A5G1"/>
<gene>
    <name evidence="2" type="ORF">H340_11590</name>
</gene>
<dbReference type="EMBL" id="AORZ01000028">
    <property type="protein sequence ID" value="EMF00349.1"/>
    <property type="molecule type" value="Genomic_DNA"/>
</dbReference>
<reference evidence="2 3" key="1">
    <citation type="journal article" date="2013" name="Genome Announc.">
        <title>Whole-Genome Shotgun Assembly and Analysis of the Genome of Streptomyces mobaraensis DSM 40847, a Strain for Industrial Production of Microbial Transglutaminase.</title>
        <authorList>
            <person name="Yang H."/>
            <person name="He T."/>
            <person name="Wu W."/>
            <person name="Zhu W."/>
            <person name="Lu B."/>
            <person name="Sun W."/>
        </authorList>
    </citation>
    <scope>NUCLEOTIDE SEQUENCE [LARGE SCALE GENOMIC DNA]</scope>
    <source>
        <strain evidence="2 3">DSM 40847</strain>
    </source>
</reference>
<evidence type="ECO:0000313" key="2">
    <source>
        <dbReference type="EMBL" id="EMF00349.1"/>
    </source>
</evidence>
<name>M3A5G1_STRM1</name>
<evidence type="ECO:0000256" key="1">
    <source>
        <dbReference type="SAM" id="MobiDB-lite"/>
    </source>
</evidence>
<organism evidence="2 3">
    <name type="scientific">Streptomyces mobaraensis (strain ATCC 29032 / DSM 40847 / JCM 4168 / NBRC 13819 / NCIMB 11159 / IPCR 16-22)</name>
    <dbReference type="NCBI Taxonomy" id="1223523"/>
    <lineage>
        <taxon>Bacteria</taxon>
        <taxon>Bacillati</taxon>
        <taxon>Actinomycetota</taxon>
        <taxon>Actinomycetes</taxon>
        <taxon>Kitasatosporales</taxon>
        <taxon>Streptomycetaceae</taxon>
        <taxon>Streptomyces</taxon>
    </lineage>
</organism>
<feature type="compositionally biased region" description="Low complexity" evidence="1">
    <location>
        <begin position="7"/>
        <end position="24"/>
    </location>
</feature>
<dbReference type="STRING" id="1223523.H340_11590"/>
<dbReference type="PATRIC" id="fig|1223523.3.peg.2366"/>
<protein>
    <submittedName>
        <fullName evidence="2">Uncharacterized protein</fullName>
    </submittedName>
</protein>
<sequence length="111" mass="11955">MYRARRPGTSSAASASTSPRTTASVHHGIGVFASAPRSDGLALSETRRVQRRLPETCAGAGGRPYLYGAHAFDADLLRAFYGAPALRRLAELRVRHALTHVNRRAFGGVRP</sequence>
<dbReference type="RefSeq" id="WP_004943371.1">
    <property type="nucleotide sequence ID" value="NZ_AORZ01000028.1"/>
</dbReference>
<proteinExistence type="predicted"/>
<comment type="caution">
    <text evidence="2">The sequence shown here is derived from an EMBL/GenBank/DDBJ whole genome shotgun (WGS) entry which is preliminary data.</text>
</comment>
<accession>M3A5G1</accession>
<dbReference type="Proteomes" id="UP000011740">
    <property type="component" value="Unassembled WGS sequence"/>
</dbReference>
<evidence type="ECO:0000313" key="3">
    <source>
        <dbReference type="Proteomes" id="UP000011740"/>
    </source>
</evidence>
<feature type="region of interest" description="Disordered" evidence="1">
    <location>
        <begin position="1"/>
        <end position="27"/>
    </location>
</feature>